<proteinExistence type="inferred from homology"/>
<dbReference type="Pfam" id="PF01207">
    <property type="entry name" value="Dus"/>
    <property type="match status" value="1"/>
</dbReference>
<evidence type="ECO:0000256" key="3">
    <source>
        <dbReference type="ARBA" id="ARBA00022643"/>
    </source>
</evidence>
<dbReference type="PIRSF" id="PIRSF006621">
    <property type="entry name" value="Dus"/>
    <property type="match status" value="1"/>
</dbReference>
<keyword evidence="5 6" id="KW-0560">Oxidoreductase</keyword>
<feature type="binding site" evidence="8">
    <location>
        <position position="83"/>
    </location>
    <ligand>
        <name>FMN</name>
        <dbReference type="ChEBI" id="CHEBI:58210"/>
    </ligand>
</feature>
<evidence type="ECO:0000256" key="4">
    <source>
        <dbReference type="ARBA" id="ARBA00022694"/>
    </source>
</evidence>
<feature type="binding site" evidence="8">
    <location>
        <begin position="234"/>
        <end position="235"/>
    </location>
    <ligand>
        <name>FMN</name>
        <dbReference type="ChEBI" id="CHEBI:58210"/>
    </ligand>
</feature>
<evidence type="ECO:0000256" key="5">
    <source>
        <dbReference type="ARBA" id="ARBA00023002"/>
    </source>
</evidence>
<dbReference type="EC" id="1.3.1.-" evidence="6"/>
<keyword evidence="11" id="KW-1185">Reference proteome</keyword>
<feature type="binding site" evidence="8">
    <location>
        <begin position="13"/>
        <end position="15"/>
    </location>
    <ligand>
        <name>FMN</name>
        <dbReference type="ChEBI" id="CHEBI:58210"/>
    </ligand>
</feature>
<evidence type="ECO:0000256" key="1">
    <source>
        <dbReference type="ARBA" id="ARBA00001917"/>
    </source>
</evidence>
<organism evidence="10 11">
    <name type="scientific">Adiantum capillus-veneris</name>
    <name type="common">Maidenhair fern</name>
    <dbReference type="NCBI Taxonomy" id="13818"/>
    <lineage>
        <taxon>Eukaryota</taxon>
        <taxon>Viridiplantae</taxon>
        <taxon>Streptophyta</taxon>
        <taxon>Embryophyta</taxon>
        <taxon>Tracheophyta</taxon>
        <taxon>Polypodiopsida</taxon>
        <taxon>Polypodiidae</taxon>
        <taxon>Polypodiales</taxon>
        <taxon>Pteridineae</taxon>
        <taxon>Pteridaceae</taxon>
        <taxon>Vittarioideae</taxon>
        <taxon>Adiantum</taxon>
    </lineage>
</organism>
<dbReference type="InterPro" id="IPR018517">
    <property type="entry name" value="tRNA_hU_synthase_CS"/>
</dbReference>
<feature type="domain" description="DUS-like FMN-binding" evidence="9">
    <location>
        <begin position="10"/>
        <end position="273"/>
    </location>
</feature>
<gene>
    <name evidence="10" type="ORF">GOP47_0016938</name>
</gene>
<evidence type="ECO:0000256" key="2">
    <source>
        <dbReference type="ARBA" id="ARBA00022630"/>
    </source>
</evidence>
<name>A0A9D4UIM0_ADICA</name>
<evidence type="ECO:0000313" key="11">
    <source>
        <dbReference type="Proteomes" id="UP000886520"/>
    </source>
</evidence>
<reference evidence="10" key="1">
    <citation type="submission" date="2021-01" db="EMBL/GenBank/DDBJ databases">
        <title>Adiantum capillus-veneris genome.</title>
        <authorList>
            <person name="Fang Y."/>
            <person name="Liao Q."/>
        </authorList>
    </citation>
    <scope>NUCLEOTIDE SEQUENCE</scope>
    <source>
        <strain evidence="10">H3</strain>
        <tissue evidence="10">Leaf</tissue>
    </source>
</reference>
<protein>
    <recommendedName>
        <fullName evidence="6">tRNA-dihydrouridine synthase</fullName>
        <ecNumber evidence="6">1.3.1.-</ecNumber>
    </recommendedName>
</protein>
<keyword evidence="2 6" id="KW-0285">Flavoprotein</keyword>
<dbReference type="OrthoDB" id="10262250at2759"/>
<dbReference type="GO" id="GO:0050660">
    <property type="term" value="F:flavin adenine dinucleotide binding"/>
    <property type="evidence" value="ECO:0007669"/>
    <property type="project" value="InterPro"/>
</dbReference>
<keyword evidence="4 6" id="KW-0819">tRNA processing</keyword>
<feature type="binding site" evidence="8">
    <location>
        <position position="151"/>
    </location>
    <ligand>
        <name>FMN</name>
        <dbReference type="ChEBI" id="CHEBI:58210"/>
    </ligand>
</feature>
<comment type="caution">
    <text evidence="10">The sequence shown here is derived from an EMBL/GenBank/DDBJ whole genome shotgun (WGS) entry which is preliminary data.</text>
</comment>
<sequence>MDLDWEGKHILAPMVRVGTLPFRLLAAEYGADITYGEELVDHKVIKCIREVNEKLGTIDIIDKKTREVVFRTCEAEKQRVVCQFGTADATRALMASQLLCRDVAAIDLNMGCPKSFSISGGMGAALLSHPETAHDILTTLRRNLEIPVTCKIRLLKTTEATVELAKRLEKTGISAIAVHGRKVADRPRDPAQWDGIANVVSALSIPVIANGDVFEYSDFHRILAATGAASAMTARGACWNVSIFQKGGKSNWEDVKREYLRKCILWDNDIKSTKHTLKQMIMEYSCLEFAEGKAVNKCQSLADLA</sequence>
<evidence type="ECO:0000256" key="8">
    <source>
        <dbReference type="PIRSR" id="PIRSR006621-2"/>
    </source>
</evidence>
<dbReference type="EMBL" id="JABFUD020000016">
    <property type="protein sequence ID" value="KAI5068593.1"/>
    <property type="molecule type" value="Genomic_DNA"/>
</dbReference>
<dbReference type="Gene3D" id="3.20.20.70">
    <property type="entry name" value="Aldolase class I"/>
    <property type="match status" value="1"/>
</dbReference>
<evidence type="ECO:0000256" key="7">
    <source>
        <dbReference type="PIRSR" id="PIRSR006621-1"/>
    </source>
</evidence>
<dbReference type="PANTHER" id="PTHR45936:SF1">
    <property type="entry name" value="TRNA-DIHYDROURIDINE(20) SYNTHASE [NAD(P)+]-LIKE"/>
    <property type="match status" value="1"/>
</dbReference>
<dbReference type="CDD" id="cd02801">
    <property type="entry name" value="DUS_like_FMN"/>
    <property type="match status" value="1"/>
</dbReference>
<dbReference type="PANTHER" id="PTHR45936">
    <property type="entry name" value="TRNA-DIHYDROURIDINE(20) SYNTHASE [NAD(P)+]-LIKE"/>
    <property type="match status" value="1"/>
</dbReference>
<comment type="cofactor">
    <cofactor evidence="1 6 8">
        <name>FMN</name>
        <dbReference type="ChEBI" id="CHEBI:58210"/>
    </cofactor>
</comment>
<evidence type="ECO:0000313" key="10">
    <source>
        <dbReference type="EMBL" id="KAI5068593.1"/>
    </source>
</evidence>
<dbReference type="SUPFAM" id="SSF51395">
    <property type="entry name" value="FMN-linked oxidoreductases"/>
    <property type="match status" value="1"/>
</dbReference>
<dbReference type="Proteomes" id="UP000886520">
    <property type="component" value="Chromosome 16"/>
</dbReference>
<dbReference type="InterPro" id="IPR013785">
    <property type="entry name" value="Aldolase_TIM"/>
</dbReference>
<dbReference type="InterPro" id="IPR035587">
    <property type="entry name" value="DUS-like_FMN-bd"/>
</dbReference>
<dbReference type="GO" id="GO:0017150">
    <property type="term" value="F:tRNA dihydrouridine synthase activity"/>
    <property type="evidence" value="ECO:0007669"/>
    <property type="project" value="InterPro"/>
</dbReference>
<comment type="similarity">
    <text evidence="6">Belongs to the dus family.</text>
</comment>
<evidence type="ECO:0000259" key="9">
    <source>
        <dbReference type="Pfam" id="PF01207"/>
    </source>
</evidence>
<feature type="active site" description="Proton donor" evidence="7">
    <location>
        <position position="112"/>
    </location>
</feature>
<dbReference type="GO" id="GO:0005737">
    <property type="term" value="C:cytoplasm"/>
    <property type="evidence" value="ECO:0007669"/>
    <property type="project" value="TreeGrafter"/>
</dbReference>
<feature type="binding site" evidence="8">
    <location>
        <position position="179"/>
    </location>
    <ligand>
        <name>FMN</name>
        <dbReference type="ChEBI" id="CHEBI:58210"/>
    </ligand>
</feature>
<dbReference type="AlphaFoldDB" id="A0A9D4UIM0"/>
<comment type="function">
    <text evidence="6">Catalyzes the synthesis of dihydrouridine, a modified base found in the D-loop of most tRNAs.</text>
</comment>
<keyword evidence="3 6" id="KW-0288">FMN</keyword>
<evidence type="ECO:0000256" key="6">
    <source>
        <dbReference type="PIRNR" id="PIRNR006621"/>
    </source>
</evidence>
<dbReference type="PROSITE" id="PS01136">
    <property type="entry name" value="UPF0034"/>
    <property type="match status" value="1"/>
</dbReference>
<dbReference type="InterPro" id="IPR001269">
    <property type="entry name" value="DUS_fam"/>
</dbReference>
<accession>A0A9D4UIM0</accession>
<dbReference type="InterPro" id="IPR052582">
    <property type="entry name" value="tRNA-DUS-like"/>
</dbReference>
<keyword evidence="8" id="KW-0547">Nucleotide-binding</keyword>